<name>A0A1F5EGC9_9BACT</name>
<reference evidence="2 3" key="1">
    <citation type="journal article" date="2016" name="Nat. Commun.">
        <title>Thousands of microbial genomes shed light on interconnected biogeochemical processes in an aquifer system.</title>
        <authorList>
            <person name="Anantharaman K."/>
            <person name="Brown C.T."/>
            <person name="Hug L.A."/>
            <person name="Sharon I."/>
            <person name="Castelle C.J."/>
            <person name="Probst A.J."/>
            <person name="Thomas B.C."/>
            <person name="Singh A."/>
            <person name="Wilkins M.J."/>
            <person name="Karaoz U."/>
            <person name="Brodie E.L."/>
            <person name="Williams K.H."/>
            <person name="Hubbard S.S."/>
            <person name="Banfield J.F."/>
        </authorList>
    </citation>
    <scope>NUCLEOTIDE SEQUENCE [LARGE SCALE GENOMIC DNA]</scope>
</reference>
<protein>
    <submittedName>
        <fullName evidence="2">Uncharacterized protein</fullName>
    </submittedName>
</protein>
<dbReference type="EMBL" id="MFAC01000032">
    <property type="protein sequence ID" value="OGD66441.1"/>
    <property type="molecule type" value="Genomic_DNA"/>
</dbReference>
<keyword evidence="1" id="KW-0472">Membrane</keyword>
<organism evidence="2 3">
    <name type="scientific">Candidatus Campbellbacteria bacterium RIFCSPLOWO2_02_35_12</name>
    <dbReference type="NCBI Taxonomy" id="1797580"/>
    <lineage>
        <taxon>Bacteria</taxon>
        <taxon>Candidatus Campbelliibacteriota</taxon>
    </lineage>
</organism>
<evidence type="ECO:0000256" key="1">
    <source>
        <dbReference type="SAM" id="Phobius"/>
    </source>
</evidence>
<proteinExistence type="predicted"/>
<dbReference type="AlphaFoldDB" id="A0A1F5EGC9"/>
<evidence type="ECO:0000313" key="2">
    <source>
        <dbReference type="EMBL" id="OGD66441.1"/>
    </source>
</evidence>
<evidence type="ECO:0000313" key="3">
    <source>
        <dbReference type="Proteomes" id="UP000186029"/>
    </source>
</evidence>
<keyword evidence="1" id="KW-0812">Transmembrane</keyword>
<dbReference type="Proteomes" id="UP000186029">
    <property type="component" value="Unassembled WGS sequence"/>
</dbReference>
<feature type="transmembrane region" description="Helical" evidence="1">
    <location>
        <begin position="12"/>
        <end position="34"/>
    </location>
</feature>
<gene>
    <name evidence="2" type="ORF">A2Z61_00300</name>
</gene>
<sequence length="59" mass="6677">MIFKIFNKTSRKFLGGFALIVIGSMIIVYIASFLDTEEQNKKTMANPINNNITNIKNLP</sequence>
<keyword evidence="1" id="KW-1133">Transmembrane helix</keyword>
<accession>A0A1F5EGC9</accession>
<comment type="caution">
    <text evidence="2">The sequence shown here is derived from an EMBL/GenBank/DDBJ whole genome shotgun (WGS) entry which is preliminary data.</text>
</comment>